<comment type="caution">
    <text evidence="3">The sequence shown here is derived from an EMBL/GenBank/DDBJ whole genome shotgun (WGS) entry which is preliminary data.</text>
</comment>
<feature type="compositionally biased region" description="Polar residues" evidence="1">
    <location>
        <begin position="1982"/>
        <end position="2007"/>
    </location>
</feature>
<feature type="region of interest" description="Disordered" evidence="1">
    <location>
        <begin position="1487"/>
        <end position="1506"/>
    </location>
</feature>
<feature type="compositionally biased region" description="Polar residues" evidence="1">
    <location>
        <begin position="1808"/>
        <end position="1823"/>
    </location>
</feature>
<dbReference type="InterPro" id="IPR044081">
    <property type="entry name" value="DUF5776"/>
</dbReference>
<feature type="compositionally biased region" description="Low complexity" evidence="1">
    <location>
        <begin position="142"/>
        <end position="172"/>
    </location>
</feature>
<reference evidence="3 4" key="1">
    <citation type="submission" date="2018-08" db="EMBL/GenBank/DDBJ databases">
        <title>Comparative genomics of wild bee and flower associated Lactobacillus reveals potential adaptation to the bee host.</title>
        <authorList>
            <person name="Vuong H.Q."/>
            <person name="Mcfrederick Q.S."/>
        </authorList>
    </citation>
    <scope>NUCLEOTIDE SEQUENCE [LARGE SCALE GENOMIC DNA]</scope>
    <source>
        <strain evidence="3 4">HV_04</strain>
    </source>
</reference>
<feature type="compositionally biased region" description="Polar residues" evidence="1">
    <location>
        <begin position="2032"/>
        <end position="2058"/>
    </location>
</feature>
<feature type="compositionally biased region" description="Low complexity" evidence="1">
    <location>
        <begin position="180"/>
        <end position="193"/>
    </location>
</feature>
<feature type="region of interest" description="Disordered" evidence="1">
    <location>
        <begin position="1747"/>
        <end position="1777"/>
    </location>
</feature>
<dbReference type="Proteomes" id="UP000767392">
    <property type="component" value="Unassembled WGS sequence"/>
</dbReference>
<feature type="compositionally biased region" description="Low complexity" evidence="1">
    <location>
        <begin position="79"/>
        <end position="90"/>
    </location>
</feature>
<feature type="compositionally biased region" description="Polar residues" evidence="1">
    <location>
        <begin position="1891"/>
        <end position="1905"/>
    </location>
</feature>
<feature type="compositionally biased region" description="Polar residues" evidence="1">
    <location>
        <begin position="124"/>
        <end position="141"/>
    </location>
</feature>
<sequence>MQYNKNQFNKVNDKKVMKKVKKQWVVVSVATLALLGGGAVTYSGISNMGNSAVVAHAAENKTGNNSVDGKQDATGTAMTSGSTQSGTLSSNPVSSAYTGSVNAASNAISTDSGAASTASQTTSDVANSMSGHDSGGQVEQDSNVASSASGAVSGASSSVNNYSNAASSSNRDNSSKEAGSANSAKNVSSSAASDAKDAASDATNQSNGYSLASSANNDSQQASNSANSANNSFASLSSQYSYASSANVINNSLLGSAGRENDYSNANNYYNSISTKYNDALSKANAINGSGSTSGASYALSSANSAVQSDWNAMNSVGQTQSANAGQSSMAAKSAFDVSKYNDEQSSAASVSSASIAISNASSAIATDSSTASAAYDHLKRLVEGSEYIRTVGANDAWRQIQAGGSSASPSMSSSNASNSAYADAFNGVRDAWYKYNGLNNSKDNPAGTQGVQDYTGTSASNPNDPNSVDSILNSGRYSNQNQNGTITQAQIPNDPNGPNNGQNETHDVKSSETIHNQTDYNSGITYFLAHQGTADAESGKWSGKSQNDAYTPKRNSKNAYDQAYLGAQDAISQQWTNNKFSYDNSSNFNPTSKSQSGDTNYTIGFNDAVNQIKSGVAFVSNDVQLQNAFMGPGNTNQVESESNLSKGDIYSTQNNISIKLLNDINYKNSPFYVQHDESNINVYSSNYSSVGLNVLLDGQNHISDFGSASYRITDSVDDNISINNFKAIYGINYYGPVPIWKTGNINFQNVTYVGSQLAYSTSAKVNVYGHLNVFSVGNYKSLGSKNYDALTEGGGYASPLYSNNGLSGINQQNFQVNNFEVHENASYYGSTTGGDVVELGGNFYVDDNAKVKLVPMANSYQSAENAPYSNAVGIYLNSSSANLTVNPNALFEIIPTSNNSNVNIAQGIANKGQITVDGGTIKIVSNGTMPSYSNYVSGNITIKNNGNFNLEYNNLGNTSSPEVMYIDGILNITNRGNLIIHTDGTGNNPTLLYNTGNNSFNIDNPGNNVTLQIGNKVDGTPGSGYLFYKPINAYSVRYALSTNGDGNVSSSDSKYKVYVPNSGNIQYIDPSNGNGLVTDSNSNTTNIKYLSFTATPNAYFNGRINTKQDSTGTRNVNGQLYVANVPEGSENGENKILIQVDVDGHPLDNSSDLGDLALYDANGNKIKDLNHTPNETEQNQITNVNTSASTFKNGPVTYTDAISLDSNSLGKDSSGNTINLNDAKYQGATIRFSYKLPNGKPTKDVSVTANYYVTRQKQTLDNSGNLTNELMNPFNPNDVIDKAQDNSLVQNYTPTLNGAQEAGASIGANDYDSSNNNNYENSDAWNNIYSKQDNQDIKNAFINSYKNGFNSANTGFSNSMKNGSSEPSDNNSSEKTGYDYGTQSIAGANSSQLPSNSSVNPTAQQDGFNIAQRAKADAAKADAKTYDSASYVPVPAGITSVSNSPKALIYQSAYYGASQANKTNNASLSNSDQVSQNAFDRQKGAKTFTNGDAKPTNNDVQAQGYQDTQSGYQAAVNSNPNDASVDSNKSTEYNQGIADGNKVRQGYQEAENNDNPQSGNYPAKITDQPNKDAHDGVADAINTAKQKNTFDNITKSGSGKDADYVNAYNTAIDGAKASNDNGSQAFLNNGSSTADQGSNAEKSVYTNAYNDTQKGYQEGLKTPAPTQDQINNMKPNEKTGYETAKNLAPGYQKAIADYYNNGITSEDKIPSDSTSGYQEAIKGLIDGKGTDNQPANNKPLYEIARAESSGTSDGINKAKTDKGSSDVPSDSDIPAGVNKQAYQDAYQAAHDGYIKGASDQYDDTKKNNPVYTNAFDQGSQQKGADDYLNGSVQSPDNTNGQNYTKGVDNAKAAFDKAFNGNDDNPKDAASQAGDKAGKNAKIGYDEASDSSKQAPTLNNDKSNQNEVDAYWGAKTGANAGETVPSGVNTNSPSYQSAEQKAQSQAAQGAQQYLNDKQNGVNNLEPSGKDALYNQGYNNQKAYDAGFNNSGDNEPDQTNWTRGQKNAYQAGKDASKQGYEDAKSNKTDPDNDATNAGATQGFNDAKNGQSFNPSNNMPAYSGADKNSKQMQYQSSYAKAYAEASDQMNKGAQQYVSDKNSNKSTASKPVNPNDSQDTQAFNQGYDNQKAYDTGFNNNTSQNPSEDGWTDSQKQAYQNGQNAKNAIPNAAQAVVNGQDVNRPGDNEKDAQASYDGAKAAYEDAANGKDASGNIGKTADYQQAYNKAYGDMQQAKSNGTKDFFNQVQGDNLNNADAINKAKSSDNGTGIDDKVRNNAFAEQQGYAARLVSDSNNNPYTNDPNKASYNDGFDKASGDIKAGYQAAQAASNPAPSDNPIKDASGNDIKTQGGQDTYRAAAQAFQDVKDGKPQADNNDKTSTYQMAYNMAYNVDQSAKHKGSQDFLNDPSSTPNNTYSGGQSTLYNQGNDYSKNGYNSVMNPNNSSSDGQGSKEYIDGANLANNLLNGVKAAASGSKTAPAGTEDGFNTANAAIKQAITDSQNGTNQGSDGKLDPSKIIVPNNIPKAASQAYKDVYEGAYKGYQNGYNGGSAAPDKSDPKSSLEDYIASYSNAYKQGQSNMPMPSPQPQPQPKPTPQNNSSTAPTDFLNGKPKTNFTSDAEKQAYQKAYNNTKNGVQAALKNEIRNSDGTKYYDDGYKAGTDGLAGMKAAQKGIKDHTQSGNKSYINGYNGYDAGKKAAKQAIYGHHNISDKGVIYSYAYKQAFKQEERHQNNLGFKQGLASAKKYKALPANFAKKHSQAFVKAYLSAYRHEIKRSLPRYIYNTKSLFTHNSIKFTKHSRIKRYAKQPRHKAHIFRVTGVGYSKTGLPRYRVNNKGYVTSRPDYVANAYYQHNFKTFKIIKPSGALVHSGKRFRASNVVKKLNKNDVFKVNKIVKLNGITRFYIGKGEYITSNKTYVNQIKH</sequence>
<dbReference type="Pfam" id="PF19087">
    <property type="entry name" value="DUF5776"/>
    <property type="match status" value="1"/>
</dbReference>
<dbReference type="EMBL" id="QUAM01000005">
    <property type="protein sequence ID" value="TPR12892.1"/>
    <property type="molecule type" value="Genomic_DNA"/>
</dbReference>
<feature type="region of interest" description="Disordered" evidence="1">
    <location>
        <begin position="2393"/>
        <end position="2450"/>
    </location>
</feature>
<feature type="region of interest" description="Disordered" evidence="1">
    <location>
        <begin position="1917"/>
        <end position="1951"/>
    </location>
</feature>
<evidence type="ECO:0000256" key="1">
    <source>
        <dbReference type="SAM" id="MobiDB-lite"/>
    </source>
</evidence>
<feature type="region of interest" description="Disordered" evidence="1">
    <location>
        <begin position="62"/>
        <end position="93"/>
    </location>
</feature>
<feature type="region of interest" description="Disordered" evidence="1">
    <location>
        <begin position="114"/>
        <end position="228"/>
    </location>
</feature>
<feature type="region of interest" description="Disordered" evidence="1">
    <location>
        <begin position="2287"/>
        <end position="2349"/>
    </location>
</feature>
<gene>
    <name evidence="3" type="ORF">DY048_06890</name>
</gene>
<feature type="compositionally biased region" description="Low complexity" evidence="1">
    <location>
        <begin position="493"/>
        <end position="504"/>
    </location>
</feature>
<feature type="compositionally biased region" description="Low complexity" evidence="1">
    <location>
        <begin position="210"/>
        <end position="228"/>
    </location>
</feature>
<name>A0ABY2YVW7_9LACO</name>
<feature type="region of interest" description="Disordered" evidence="1">
    <location>
        <begin position="2494"/>
        <end position="2513"/>
    </location>
</feature>
<feature type="compositionally biased region" description="Polar residues" evidence="1">
    <location>
        <begin position="1488"/>
        <end position="1506"/>
    </location>
</feature>
<feature type="region of interest" description="Disordered" evidence="1">
    <location>
        <begin position="1798"/>
        <end position="1905"/>
    </location>
</feature>
<feature type="domain" description="DUF5776" evidence="2">
    <location>
        <begin position="2844"/>
        <end position="2912"/>
    </location>
</feature>
<protein>
    <recommendedName>
        <fullName evidence="2">DUF5776 domain-containing protein</fullName>
    </recommendedName>
</protein>
<feature type="region of interest" description="Disordered" evidence="1">
    <location>
        <begin position="2088"/>
        <end position="2151"/>
    </location>
</feature>
<feature type="compositionally biased region" description="Low complexity" evidence="1">
    <location>
        <begin position="114"/>
        <end position="123"/>
    </location>
</feature>
<feature type="compositionally biased region" description="Low complexity" evidence="1">
    <location>
        <begin position="2320"/>
        <end position="2333"/>
    </location>
</feature>
<feature type="compositionally biased region" description="Polar residues" evidence="1">
    <location>
        <begin position="2088"/>
        <end position="2125"/>
    </location>
</feature>
<feature type="compositionally biased region" description="Polar residues" evidence="1">
    <location>
        <begin position="2494"/>
        <end position="2504"/>
    </location>
</feature>
<feature type="region of interest" description="Disordered" evidence="1">
    <location>
        <begin position="441"/>
        <end position="514"/>
    </location>
</feature>
<feature type="compositionally biased region" description="Low complexity" evidence="1">
    <location>
        <begin position="1934"/>
        <end position="1951"/>
    </location>
</feature>
<feature type="region of interest" description="Disordered" evidence="1">
    <location>
        <begin position="1982"/>
        <end position="2068"/>
    </location>
</feature>
<evidence type="ECO:0000313" key="3">
    <source>
        <dbReference type="EMBL" id="TPR12892.1"/>
    </source>
</evidence>
<feature type="region of interest" description="Disordered" evidence="1">
    <location>
        <begin position="536"/>
        <end position="555"/>
    </location>
</feature>
<feature type="compositionally biased region" description="Polar residues" evidence="1">
    <location>
        <begin position="2399"/>
        <end position="2445"/>
    </location>
</feature>
<feature type="region of interest" description="Disordered" evidence="1">
    <location>
        <begin position="2570"/>
        <end position="2611"/>
    </location>
</feature>
<evidence type="ECO:0000313" key="4">
    <source>
        <dbReference type="Proteomes" id="UP000767392"/>
    </source>
</evidence>
<feature type="compositionally biased region" description="Polar residues" evidence="1">
    <location>
        <begin position="62"/>
        <end position="78"/>
    </location>
</feature>
<feature type="compositionally biased region" description="Polar residues" evidence="1">
    <location>
        <begin position="1515"/>
        <end position="1535"/>
    </location>
</feature>
<organism evidence="3 4">
    <name type="scientific">Apilactobacillus timberlakei</name>
    <dbReference type="NCBI Taxonomy" id="2008380"/>
    <lineage>
        <taxon>Bacteria</taxon>
        <taxon>Bacillati</taxon>
        <taxon>Bacillota</taxon>
        <taxon>Bacilli</taxon>
        <taxon>Lactobacillales</taxon>
        <taxon>Lactobacillaceae</taxon>
        <taxon>Apilactobacillus</taxon>
    </lineage>
</organism>
<feature type="compositionally biased region" description="Basic and acidic residues" evidence="1">
    <location>
        <begin position="2013"/>
        <end position="2029"/>
    </location>
</feature>
<dbReference type="RefSeq" id="WP_140921738.1">
    <property type="nucleotide sequence ID" value="NZ_QUAM01000005.1"/>
</dbReference>
<feature type="compositionally biased region" description="Polar residues" evidence="1">
    <location>
        <begin position="2133"/>
        <end position="2151"/>
    </location>
</feature>
<proteinExistence type="predicted"/>
<feature type="region of interest" description="Disordered" evidence="1">
    <location>
        <begin position="1515"/>
        <end position="1536"/>
    </location>
</feature>
<feature type="compositionally biased region" description="Pro residues" evidence="1">
    <location>
        <begin position="2578"/>
        <end position="2590"/>
    </location>
</feature>
<feature type="region of interest" description="Disordered" evidence="1">
    <location>
        <begin position="1358"/>
        <end position="1404"/>
    </location>
</feature>
<keyword evidence="4" id="KW-1185">Reference proteome</keyword>
<feature type="compositionally biased region" description="Polar residues" evidence="1">
    <location>
        <begin position="2288"/>
        <end position="2303"/>
    </location>
</feature>
<accession>A0ABY2YVW7</accession>
<feature type="compositionally biased region" description="Polar residues" evidence="1">
    <location>
        <begin position="441"/>
        <end position="492"/>
    </location>
</feature>
<feature type="compositionally biased region" description="Polar residues" evidence="1">
    <location>
        <begin position="1831"/>
        <end position="1845"/>
    </location>
</feature>
<evidence type="ECO:0000259" key="2">
    <source>
        <dbReference type="Pfam" id="PF19087"/>
    </source>
</evidence>